<keyword evidence="5" id="KW-1185">Reference proteome</keyword>
<dbReference type="Pfam" id="PF01740">
    <property type="entry name" value="STAS"/>
    <property type="match status" value="1"/>
</dbReference>
<evidence type="ECO:0000259" key="3">
    <source>
        <dbReference type="PROSITE" id="PS50801"/>
    </source>
</evidence>
<evidence type="ECO:0000313" key="5">
    <source>
        <dbReference type="Proteomes" id="UP000242520"/>
    </source>
</evidence>
<organism evidence="4 5">
    <name type="scientific">Tepidibacter thalassicus DSM 15285</name>
    <dbReference type="NCBI Taxonomy" id="1123350"/>
    <lineage>
        <taxon>Bacteria</taxon>
        <taxon>Bacillati</taxon>
        <taxon>Bacillota</taxon>
        <taxon>Clostridia</taxon>
        <taxon>Peptostreptococcales</taxon>
        <taxon>Peptostreptococcaceae</taxon>
        <taxon>Tepidibacter</taxon>
    </lineage>
</organism>
<accession>A0A1M5RWW4</accession>
<evidence type="ECO:0000313" key="4">
    <source>
        <dbReference type="EMBL" id="SHH30293.1"/>
    </source>
</evidence>
<evidence type="ECO:0000256" key="1">
    <source>
        <dbReference type="ARBA" id="ARBA00009013"/>
    </source>
</evidence>
<dbReference type="Gene3D" id="3.30.750.24">
    <property type="entry name" value="STAS domain"/>
    <property type="match status" value="1"/>
</dbReference>
<dbReference type="InterPro" id="IPR003658">
    <property type="entry name" value="Anti-sigma_ant"/>
</dbReference>
<name>A0A1M5RWW4_9FIRM</name>
<dbReference type="PANTHER" id="PTHR33495">
    <property type="entry name" value="ANTI-SIGMA FACTOR ANTAGONIST TM_1081-RELATED-RELATED"/>
    <property type="match status" value="1"/>
</dbReference>
<dbReference type="InterPro" id="IPR002645">
    <property type="entry name" value="STAS_dom"/>
</dbReference>
<dbReference type="CDD" id="cd07043">
    <property type="entry name" value="STAS_anti-anti-sigma_factors"/>
    <property type="match status" value="1"/>
</dbReference>
<protein>
    <recommendedName>
        <fullName evidence="2">Anti-sigma factor antagonist</fullName>
    </recommendedName>
</protein>
<comment type="similarity">
    <text evidence="1 2">Belongs to the anti-sigma-factor antagonist family.</text>
</comment>
<dbReference type="EMBL" id="FQXH01000015">
    <property type="protein sequence ID" value="SHH30293.1"/>
    <property type="molecule type" value="Genomic_DNA"/>
</dbReference>
<evidence type="ECO:0000256" key="2">
    <source>
        <dbReference type="RuleBase" id="RU003749"/>
    </source>
</evidence>
<reference evidence="5" key="1">
    <citation type="submission" date="2016-11" db="EMBL/GenBank/DDBJ databases">
        <authorList>
            <person name="Varghese N."/>
            <person name="Submissions S."/>
        </authorList>
    </citation>
    <scope>NUCLEOTIDE SEQUENCE [LARGE SCALE GENOMIC DNA]</scope>
    <source>
        <strain evidence="5">DSM 15285</strain>
    </source>
</reference>
<dbReference type="PANTHER" id="PTHR33495:SF2">
    <property type="entry name" value="ANTI-SIGMA FACTOR ANTAGONIST TM_1081-RELATED"/>
    <property type="match status" value="1"/>
</dbReference>
<dbReference type="NCBIfam" id="TIGR00377">
    <property type="entry name" value="ant_ant_sig"/>
    <property type="match status" value="1"/>
</dbReference>
<dbReference type="STRING" id="1123350.SAMN02744040_01528"/>
<dbReference type="AlphaFoldDB" id="A0A1M5RWW4"/>
<dbReference type="InterPro" id="IPR036513">
    <property type="entry name" value="STAS_dom_sf"/>
</dbReference>
<dbReference type="GO" id="GO:0043856">
    <property type="term" value="F:anti-sigma factor antagonist activity"/>
    <property type="evidence" value="ECO:0007669"/>
    <property type="project" value="InterPro"/>
</dbReference>
<proteinExistence type="inferred from homology"/>
<dbReference type="PROSITE" id="PS50801">
    <property type="entry name" value="STAS"/>
    <property type="match status" value="1"/>
</dbReference>
<dbReference type="RefSeq" id="WP_072725222.1">
    <property type="nucleotide sequence ID" value="NZ_FQXH01000015.1"/>
</dbReference>
<dbReference type="Proteomes" id="UP000242520">
    <property type="component" value="Unassembled WGS sequence"/>
</dbReference>
<feature type="domain" description="STAS" evidence="3">
    <location>
        <begin position="5"/>
        <end position="105"/>
    </location>
</feature>
<gene>
    <name evidence="4" type="ORF">SAMN02744040_01528</name>
</gene>
<dbReference type="OrthoDB" id="9793697at2"/>
<dbReference type="SUPFAM" id="SSF52091">
    <property type="entry name" value="SpoIIaa-like"/>
    <property type="match status" value="1"/>
</dbReference>
<sequence>MSLVINKNFNNDKNVWNIELKGEIDIYTANELKKVLIEVVSINPQDIILNASELEYIDSTGLGVLIGVLKRLRQQGKDIHIIEAKKNVKKLFNITGLDKIFKVEG</sequence>